<organism evidence="3 5">
    <name type="scientific">Mycolicibacterium conceptionense</name>
    <dbReference type="NCBI Taxonomy" id="451644"/>
    <lineage>
        <taxon>Bacteria</taxon>
        <taxon>Bacillati</taxon>
        <taxon>Actinomycetota</taxon>
        <taxon>Actinomycetes</taxon>
        <taxon>Mycobacteriales</taxon>
        <taxon>Mycobacteriaceae</taxon>
        <taxon>Mycolicibacterium</taxon>
    </lineage>
</organism>
<feature type="domain" description="Thioredoxin" evidence="2">
    <location>
        <begin position="30"/>
        <end position="167"/>
    </location>
</feature>
<dbReference type="InterPro" id="IPR012336">
    <property type="entry name" value="Thioredoxin-like_fold"/>
</dbReference>
<evidence type="ECO:0000313" key="3">
    <source>
        <dbReference type="EMBL" id="KMV13765.1"/>
    </source>
</evidence>
<dbReference type="PROSITE" id="PS51318">
    <property type="entry name" value="TAT"/>
    <property type="match status" value="1"/>
</dbReference>
<proteinExistence type="predicted"/>
<reference evidence="4 6" key="2">
    <citation type="submission" date="2016-06" db="EMBL/GenBank/DDBJ databases">
        <authorList>
            <person name="Kjaerup R.B."/>
            <person name="Dalgaard T.S."/>
            <person name="Juul-Madsen H.R."/>
        </authorList>
    </citation>
    <scope>NUCLEOTIDE SEQUENCE [LARGE SCALE GENOMIC DNA]</scope>
    <source>
        <strain evidence="4 6">ACS1953</strain>
    </source>
</reference>
<evidence type="ECO:0000256" key="1">
    <source>
        <dbReference type="SAM" id="SignalP"/>
    </source>
</evidence>
<dbReference type="Pfam" id="PF13905">
    <property type="entry name" value="Thioredoxin_8"/>
    <property type="match status" value="1"/>
</dbReference>
<dbReference type="CDD" id="cd02966">
    <property type="entry name" value="TlpA_like_family"/>
    <property type="match status" value="1"/>
</dbReference>
<dbReference type="Gene3D" id="3.40.30.10">
    <property type="entry name" value="Glutaredoxin"/>
    <property type="match status" value="1"/>
</dbReference>
<evidence type="ECO:0000259" key="2">
    <source>
        <dbReference type="PROSITE" id="PS51352"/>
    </source>
</evidence>
<sequence>MTTPITRRTVSAALAALAVTVLAACGTDTASPRAATDPVTVTALSGAPVTVPSGKPTAMFFFSVGCGECVGGAKSLSQAARQLGDTAAFVLVDMDPAEPAQVVTDFQQQTGTDTVPAVIDTDATLTKRYSVAALSTLLVVDPGGAVAYRAADPSADQITAALAKAGDR</sequence>
<evidence type="ECO:0000313" key="5">
    <source>
        <dbReference type="Proteomes" id="UP000037594"/>
    </source>
</evidence>
<reference evidence="3 5" key="1">
    <citation type="submission" date="2015-06" db="EMBL/GenBank/DDBJ databases">
        <title>Genome sequence of Mycobacterium conceptionense strain MLE.</title>
        <authorList>
            <person name="Greninger A.L."/>
            <person name="Cunningham G."/>
            <person name="Chiu C.Y."/>
            <person name="Miller S."/>
        </authorList>
    </citation>
    <scope>NUCLEOTIDE SEQUENCE [LARGE SCALE GENOMIC DNA]</scope>
    <source>
        <strain evidence="3 5">MLE</strain>
    </source>
</reference>
<keyword evidence="1" id="KW-0732">Signal</keyword>
<dbReference type="PATRIC" id="fig|451644.5.peg.6899"/>
<dbReference type="AlphaFoldDB" id="A0A0J8TZV6"/>
<dbReference type="EMBL" id="LFOD01000072">
    <property type="protein sequence ID" value="KMV13765.1"/>
    <property type="molecule type" value="Genomic_DNA"/>
</dbReference>
<dbReference type="OrthoDB" id="4965071at2"/>
<accession>A0A0J8TZV6</accession>
<dbReference type="PROSITE" id="PS51257">
    <property type="entry name" value="PROKAR_LIPOPROTEIN"/>
    <property type="match status" value="1"/>
</dbReference>
<evidence type="ECO:0000313" key="6">
    <source>
        <dbReference type="Proteomes" id="UP000093779"/>
    </source>
</evidence>
<dbReference type="PROSITE" id="PS51352">
    <property type="entry name" value="THIOREDOXIN_2"/>
    <property type="match status" value="1"/>
</dbReference>
<dbReference type="InterPro" id="IPR013766">
    <property type="entry name" value="Thioredoxin_domain"/>
</dbReference>
<dbReference type="Proteomes" id="UP000037594">
    <property type="component" value="Unassembled WGS sequence"/>
</dbReference>
<feature type="signal peptide" evidence="1">
    <location>
        <begin position="1"/>
        <end position="23"/>
    </location>
</feature>
<dbReference type="EMBL" id="LZHX01000032">
    <property type="protein sequence ID" value="OBF24933.1"/>
    <property type="molecule type" value="Genomic_DNA"/>
</dbReference>
<evidence type="ECO:0000313" key="4">
    <source>
        <dbReference type="EMBL" id="OBF24933.1"/>
    </source>
</evidence>
<gene>
    <name evidence="4" type="ORF">A5726_08230</name>
    <name evidence="3" type="ORF">ACT17_33555</name>
</gene>
<dbReference type="InterPro" id="IPR006311">
    <property type="entry name" value="TAT_signal"/>
</dbReference>
<comment type="caution">
    <text evidence="3">The sequence shown here is derived from an EMBL/GenBank/DDBJ whole genome shotgun (WGS) entry which is preliminary data.</text>
</comment>
<dbReference type="InterPro" id="IPR036249">
    <property type="entry name" value="Thioredoxin-like_sf"/>
</dbReference>
<feature type="chain" id="PRO_5014516878" evidence="1">
    <location>
        <begin position="24"/>
        <end position="168"/>
    </location>
</feature>
<dbReference type="RefSeq" id="WP_010596916.1">
    <property type="nucleotide sequence ID" value="NZ_JBEUKP010000016.1"/>
</dbReference>
<name>A0A0J8TZV6_9MYCO</name>
<dbReference type="Proteomes" id="UP000093779">
    <property type="component" value="Unassembled WGS sequence"/>
</dbReference>
<protein>
    <submittedName>
        <fullName evidence="3">Mercury transporter</fullName>
    </submittedName>
</protein>
<dbReference type="SUPFAM" id="SSF52833">
    <property type="entry name" value="Thioredoxin-like"/>
    <property type="match status" value="1"/>
</dbReference>